<accession>A0AAJ4I8S8</accession>
<sequence length="184" mass="21102">MGNRVIANKYQQLRNAALAQTQDEFELLEPDFVGHVDLTEITEDALLSQGEWVIPVNRQIGWDWRIVRNQYRRDHMARLELAVWHDDQLCGLMLGKASEGKLVVKINYVQGGEIDNPMKGFVVPIASRCAELFAVAIEADWVGIQDPIDEDDLINYYRELGFDERDPFDPRNNALFKRVVVDGD</sequence>
<organism evidence="1 2">
    <name type="scientific">Vibrio navarrensis</name>
    <dbReference type="NCBI Taxonomy" id="29495"/>
    <lineage>
        <taxon>Bacteria</taxon>
        <taxon>Pseudomonadati</taxon>
        <taxon>Pseudomonadota</taxon>
        <taxon>Gammaproteobacteria</taxon>
        <taxon>Vibrionales</taxon>
        <taxon>Vibrionaceae</taxon>
        <taxon>Vibrio</taxon>
    </lineage>
</organism>
<evidence type="ECO:0000313" key="2">
    <source>
        <dbReference type="Proteomes" id="UP000594435"/>
    </source>
</evidence>
<dbReference type="EMBL" id="CP065217">
    <property type="protein sequence ID" value="QPL52366.1"/>
    <property type="molecule type" value="Genomic_DNA"/>
</dbReference>
<dbReference type="Proteomes" id="UP000594435">
    <property type="component" value="Chromosome 1"/>
</dbReference>
<proteinExistence type="predicted"/>
<dbReference type="RefSeq" id="WP_337970660.1">
    <property type="nucleotide sequence ID" value="NZ_CP065217.1"/>
</dbReference>
<reference evidence="1 2" key="1">
    <citation type="submission" date="2020-11" db="EMBL/GenBank/DDBJ databases">
        <title>Complete and Circularized Genome Assembly of a human isolate of Vibrio navarrensis biotype pommerensis with MiSeq and MinION Sequence Data.</title>
        <authorList>
            <person name="Schwartz K."/>
            <person name="Borowiak M."/>
            <person name="Deneke C."/>
            <person name="Balau V."/>
            <person name="Metelmann C."/>
            <person name="Strauch E."/>
        </authorList>
    </citation>
    <scope>NUCLEOTIDE SEQUENCE [LARGE SCALE GENOMIC DNA]</scope>
    <source>
        <strain evidence="1 2">20-VB00237</strain>
    </source>
</reference>
<name>A0AAJ4I8S8_9VIBR</name>
<gene>
    <name evidence="1" type="ORF">I3X05_10015</name>
</gene>
<evidence type="ECO:0000313" key="1">
    <source>
        <dbReference type="EMBL" id="QPL52366.1"/>
    </source>
</evidence>
<dbReference type="AlphaFoldDB" id="A0AAJ4I8S8"/>
<protein>
    <submittedName>
        <fullName evidence="1">Uncharacterized protein</fullName>
    </submittedName>
</protein>